<dbReference type="SMART" id="SM00458">
    <property type="entry name" value="RICIN"/>
    <property type="match status" value="1"/>
</dbReference>
<accession>A0AAV9U335</accession>
<sequence>MAREGGIYVVRNQNTNTVLDENQGNNWVRAWGANGGDNQKWELNREGRGHRWWLRNRQSGRYLASEHEDAGAALRTSEEPFLWHISEDEGGYRLQIRKDLDLHIDVKDANRDDDTIVLLWERKGNNQVWHLEEA</sequence>
<feature type="domain" description="Ricin B lectin" evidence="1">
    <location>
        <begin position="5"/>
        <end position="132"/>
    </location>
</feature>
<dbReference type="InterPro" id="IPR000772">
    <property type="entry name" value="Ricin_B_lectin"/>
</dbReference>
<dbReference type="EMBL" id="JAVHNQ010000014">
    <property type="protein sequence ID" value="KAK6332879.1"/>
    <property type="molecule type" value="Genomic_DNA"/>
</dbReference>
<organism evidence="2 3">
    <name type="scientific">Orbilia brochopaga</name>
    <dbReference type="NCBI Taxonomy" id="3140254"/>
    <lineage>
        <taxon>Eukaryota</taxon>
        <taxon>Fungi</taxon>
        <taxon>Dikarya</taxon>
        <taxon>Ascomycota</taxon>
        <taxon>Pezizomycotina</taxon>
        <taxon>Orbiliomycetes</taxon>
        <taxon>Orbiliales</taxon>
        <taxon>Orbiliaceae</taxon>
        <taxon>Orbilia</taxon>
    </lineage>
</organism>
<dbReference type="CDD" id="cd23422">
    <property type="entry name" value="beta-trefoil_Ricin_MPL_CNL"/>
    <property type="match status" value="1"/>
</dbReference>
<dbReference type="Pfam" id="PF14200">
    <property type="entry name" value="RicinB_lectin_2"/>
    <property type="match status" value="1"/>
</dbReference>
<protein>
    <recommendedName>
        <fullName evidence="1">Ricin B lectin domain-containing protein</fullName>
    </recommendedName>
</protein>
<comment type="caution">
    <text evidence="2">The sequence shown here is derived from an EMBL/GenBank/DDBJ whole genome shotgun (WGS) entry which is preliminary data.</text>
</comment>
<dbReference type="AlphaFoldDB" id="A0AAV9U335"/>
<evidence type="ECO:0000313" key="2">
    <source>
        <dbReference type="EMBL" id="KAK6332879.1"/>
    </source>
</evidence>
<evidence type="ECO:0000313" key="3">
    <source>
        <dbReference type="Proteomes" id="UP001375240"/>
    </source>
</evidence>
<gene>
    <name evidence="2" type="ORF">TWF696_002899</name>
</gene>
<keyword evidence="3" id="KW-1185">Reference proteome</keyword>
<reference evidence="2 3" key="1">
    <citation type="submission" date="2019-10" db="EMBL/GenBank/DDBJ databases">
        <authorList>
            <person name="Palmer J.M."/>
        </authorList>
    </citation>
    <scope>NUCLEOTIDE SEQUENCE [LARGE SCALE GENOMIC DNA]</scope>
    <source>
        <strain evidence="2 3">TWF696</strain>
    </source>
</reference>
<proteinExistence type="predicted"/>
<name>A0AAV9U335_9PEZI</name>
<dbReference type="SUPFAM" id="SSF50370">
    <property type="entry name" value="Ricin B-like lectins"/>
    <property type="match status" value="1"/>
</dbReference>
<dbReference type="InterPro" id="IPR035992">
    <property type="entry name" value="Ricin_B-like_lectins"/>
</dbReference>
<evidence type="ECO:0000259" key="1">
    <source>
        <dbReference type="SMART" id="SM00458"/>
    </source>
</evidence>
<dbReference type="Proteomes" id="UP001375240">
    <property type="component" value="Unassembled WGS sequence"/>
</dbReference>
<dbReference type="Gene3D" id="2.80.10.50">
    <property type="match status" value="1"/>
</dbReference>